<evidence type="ECO:0000313" key="3">
    <source>
        <dbReference type="Proteomes" id="UP000536509"/>
    </source>
</evidence>
<keyword evidence="1" id="KW-0472">Membrane</keyword>
<dbReference type="EMBL" id="JABEVX010000005">
    <property type="protein sequence ID" value="NNT72448.1"/>
    <property type="molecule type" value="Genomic_DNA"/>
</dbReference>
<organism evidence="2 3">
    <name type="scientific">Flavobacterium rivulicola</name>
    <dbReference type="NCBI Taxonomy" id="2732161"/>
    <lineage>
        <taxon>Bacteria</taxon>
        <taxon>Pseudomonadati</taxon>
        <taxon>Bacteroidota</taxon>
        <taxon>Flavobacteriia</taxon>
        <taxon>Flavobacteriales</taxon>
        <taxon>Flavobacteriaceae</taxon>
        <taxon>Flavobacterium</taxon>
    </lineage>
</organism>
<dbReference type="AlphaFoldDB" id="A0A7Y3R9J7"/>
<keyword evidence="1" id="KW-0812">Transmembrane</keyword>
<keyword evidence="1" id="KW-1133">Transmembrane helix</keyword>
<evidence type="ECO:0000313" key="2">
    <source>
        <dbReference type="EMBL" id="NNT72448.1"/>
    </source>
</evidence>
<dbReference type="RefSeq" id="WP_171222627.1">
    <property type="nucleotide sequence ID" value="NZ_CP121446.1"/>
</dbReference>
<feature type="transmembrane region" description="Helical" evidence="1">
    <location>
        <begin position="27"/>
        <end position="45"/>
    </location>
</feature>
<protein>
    <submittedName>
        <fullName evidence="2">Uncharacterized protein</fullName>
    </submittedName>
</protein>
<name>A0A7Y3R9J7_9FLAO</name>
<comment type="caution">
    <text evidence="2">The sequence shown here is derived from an EMBL/GenBank/DDBJ whole genome shotgun (WGS) entry which is preliminary data.</text>
</comment>
<accession>A0A7Y3R9J7</accession>
<feature type="transmembrane region" description="Helical" evidence="1">
    <location>
        <begin position="51"/>
        <end position="69"/>
    </location>
</feature>
<proteinExistence type="predicted"/>
<gene>
    <name evidence="2" type="ORF">HKT18_09500</name>
</gene>
<dbReference type="Proteomes" id="UP000536509">
    <property type="component" value="Unassembled WGS sequence"/>
</dbReference>
<sequence>MEANQTEGNKFLAFVKKETRKPAFRKALLIFFICTILGFAIGFIFNMLQLAASAGIGFGLIWMGAAYFGQDENEK</sequence>
<evidence type="ECO:0000256" key="1">
    <source>
        <dbReference type="SAM" id="Phobius"/>
    </source>
</evidence>
<reference evidence="2 3" key="1">
    <citation type="submission" date="2020-05" db="EMBL/GenBank/DDBJ databases">
        <title>Draft genome of Flavobacterium sp. IMCC34852.</title>
        <authorList>
            <person name="Song J."/>
            <person name="Cho J.-C."/>
        </authorList>
    </citation>
    <scope>NUCLEOTIDE SEQUENCE [LARGE SCALE GENOMIC DNA]</scope>
    <source>
        <strain evidence="2 3">IMCC34852</strain>
    </source>
</reference>
<keyword evidence="3" id="KW-1185">Reference proteome</keyword>